<reference evidence="2 3" key="1">
    <citation type="submission" date="2020-04" db="EMBL/GenBank/DDBJ databases">
        <title>Chromosome-level genome assembly of a cyprinid fish Onychostoma macrolepis by integration of Nanopore Sequencing, Bionano and Hi-C technology.</title>
        <authorList>
            <person name="Wang D."/>
        </authorList>
    </citation>
    <scope>NUCLEOTIDE SEQUENCE [LARGE SCALE GENOMIC DNA]</scope>
    <source>
        <strain evidence="2">SWU-2019</strain>
        <tissue evidence="2">Muscle</tissue>
    </source>
</reference>
<name>A0A7J6BPW5_9TELE</name>
<gene>
    <name evidence="2" type="ORF">G5714_023009</name>
</gene>
<feature type="compositionally biased region" description="Basic and acidic residues" evidence="1">
    <location>
        <begin position="32"/>
        <end position="45"/>
    </location>
</feature>
<evidence type="ECO:0000313" key="2">
    <source>
        <dbReference type="EMBL" id="KAF4097040.1"/>
    </source>
</evidence>
<organism evidence="2 3">
    <name type="scientific">Onychostoma macrolepis</name>
    <dbReference type="NCBI Taxonomy" id="369639"/>
    <lineage>
        <taxon>Eukaryota</taxon>
        <taxon>Metazoa</taxon>
        <taxon>Chordata</taxon>
        <taxon>Craniata</taxon>
        <taxon>Vertebrata</taxon>
        <taxon>Euteleostomi</taxon>
        <taxon>Actinopterygii</taxon>
        <taxon>Neopterygii</taxon>
        <taxon>Teleostei</taxon>
        <taxon>Ostariophysi</taxon>
        <taxon>Cypriniformes</taxon>
        <taxon>Cyprinidae</taxon>
        <taxon>Acrossocheilinae</taxon>
        <taxon>Onychostoma</taxon>
    </lineage>
</organism>
<sequence>MLHVCIHLQGGVMERCRLWSEQDISRRLRVDGGRKSRREEEKENEIGESVDSFSESRGCPWHTDWKPLVYEWSWRSARPYGCSASRPTVNPLLPRDQLCSTLNPLLTLYVSLSRILKQFGISIRGIGANAIIKRGAGGEETMKNRFGGEMNAGEWAVPNARGCAPDTQVGSGLFGSCEQRMYPHFSLSQHLCHSVWVTDSDEQKTSFAGG</sequence>
<evidence type="ECO:0000256" key="1">
    <source>
        <dbReference type="SAM" id="MobiDB-lite"/>
    </source>
</evidence>
<feature type="region of interest" description="Disordered" evidence="1">
    <location>
        <begin position="32"/>
        <end position="53"/>
    </location>
</feature>
<dbReference type="AlphaFoldDB" id="A0A7J6BPW5"/>
<evidence type="ECO:0000313" key="3">
    <source>
        <dbReference type="Proteomes" id="UP000579812"/>
    </source>
</evidence>
<dbReference type="Proteomes" id="UP000579812">
    <property type="component" value="Unassembled WGS sequence"/>
</dbReference>
<comment type="caution">
    <text evidence="2">The sequence shown here is derived from an EMBL/GenBank/DDBJ whole genome shotgun (WGS) entry which is preliminary data.</text>
</comment>
<proteinExistence type="predicted"/>
<protein>
    <submittedName>
        <fullName evidence="2">Uncharacterized protein</fullName>
    </submittedName>
</protein>
<dbReference type="EMBL" id="JAAMOB010000023">
    <property type="protein sequence ID" value="KAF4097040.1"/>
    <property type="molecule type" value="Genomic_DNA"/>
</dbReference>
<accession>A0A7J6BPW5</accession>
<keyword evidence="3" id="KW-1185">Reference proteome</keyword>